<accession>A0A160TTV5</accession>
<evidence type="ECO:0000256" key="5">
    <source>
        <dbReference type="ARBA" id="ARBA00022840"/>
    </source>
</evidence>
<evidence type="ECO:0000256" key="6">
    <source>
        <dbReference type="ARBA" id="ARBA00022842"/>
    </source>
</evidence>
<dbReference type="GO" id="GO:0006014">
    <property type="term" value="P:D-ribose metabolic process"/>
    <property type="evidence" value="ECO:0007669"/>
    <property type="project" value="InterPro"/>
</dbReference>
<dbReference type="SUPFAM" id="SSF53613">
    <property type="entry name" value="Ribokinase-like"/>
    <property type="match status" value="1"/>
</dbReference>
<reference evidence="10" key="1">
    <citation type="submission" date="2015-10" db="EMBL/GenBank/DDBJ databases">
        <authorList>
            <person name="Gilbert D.G."/>
        </authorList>
    </citation>
    <scope>NUCLEOTIDE SEQUENCE</scope>
</reference>
<keyword evidence="7" id="KW-0630">Potassium</keyword>
<dbReference type="HAMAP" id="MF_01987">
    <property type="entry name" value="Ribokinase"/>
    <property type="match status" value="1"/>
</dbReference>
<dbReference type="PANTHER" id="PTHR10584:SF166">
    <property type="entry name" value="RIBOKINASE"/>
    <property type="match status" value="1"/>
</dbReference>
<keyword evidence="5" id="KW-0067">ATP-binding</keyword>
<name>A0A160TTV5_9ZZZZ</name>
<dbReference type="GO" id="GO:0046872">
    <property type="term" value="F:metal ion binding"/>
    <property type="evidence" value="ECO:0007669"/>
    <property type="project" value="UniProtKB-KW"/>
</dbReference>
<dbReference type="Gene3D" id="3.40.1190.20">
    <property type="match status" value="1"/>
</dbReference>
<dbReference type="InterPro" id="IPR002139">
    <property type="entry name" value="Ribo/fructo_kinase"/>
</dbReference>
<proteinExistence type="inferred from homology"/>
<evidence type="ECO:0000256" key="1">
    <source>
        <dbReference type="ARBA" id="ARBA00022679"/>
    </source>
</evidence>
<dbReference type="PANTHER" id="PTHR10584">
    <property type="entry name" value="SUGAR KINASE"/>
    <property type="match status" value="1"/>
</dbReference>
<keyword evidence="2" id="KW-0479">Metal-binding</keyword>
<evidence type="ECO:0000256" key="8">
    <source>
        <dbReference type="ARBA" id="ARBA00023277"/>
    </source>
</evidence>
<protein>
    <submittedName>
        <fullName evidence="10">Ribokinase</fullName>
        <ecNumber evidence="10">2.7.1.15</ecNumber>
    </submittedName>
</protein>
<keyword evidence="3" id="KW-0547">Nucleotide-binding</keyword>
<gene>
    <name evidence="10" type="ORF">MGWOODY_XGa1548</name>
</gene>
<dbReference type="EMBL" id="CZRL01000097">
    <property type="protein sequence ID" value="CUS53665.1"/>
    <property type="molecule type" value="Genomic_DNA"/>
</dbReference>
<sequence>MTVIVFGSANVDLVMPVSTFPMPGETVLTQSYHPVPGGKGANQALAVKRAGVPVNFVGAVGKDHFADCALSLLREEAVGLEATIVSDRPTGCAVVMVDTEGENSIVVASGANLDVRAHQVSDALLQSNRVLVLQQEVSFEENESLGCRAQQAGLKIVLNLAPATRIPEGLLANTDFLIVNEVEAKFLAGAQPHVSMTELAEHLANTYDCGTLITLGPAGCVVASGDEHAFGVDAPGVEVVDTTGAGDTFTGYFAALLAQERLSLRQCAAGATQAASLACTRMGAQSGIPYAQDVLRAKG</sequence>
<dbReference type="InterPro" id="IPR011877">
    <property type="entry name" value="Ribokinase"/>
</dbReference>
<keyword evidence="8" id="KW-0119">Carbohydrate metabolism</keyword>
<evidence type="ECO:0000313" key="10">
    <source>
        <dbReference type="EMBL" id="CUS53665.1"/>
    </source>
</evidence>
<dbReference type="PRINTS" id="PR00990">
    <property type="entry name" value="RIBOKINASE"/>
</dbReference>
<evidence type="ECO:0000256" key="2">
    <source>
        <dbReference type="ARBA" id="ARBA00022723"/>
    </source>
</evidence>
<dbReference type="AlphaFoldDB" id="A0A160TTV5"/>
<dbReference type="GO" id="GO:0004747">
    <property type="term" value="F:ribokinase activity"/>
    <property type="evidence" value="ECO:0007669"/>
    <property type="project" value="UniProtKB-EC"/>
</dbReference>
<dbReference type="InterPro" id="IPR029056">
    <property type="entry name" value="Ribokinase-like"/>
</dbReference>
<dbReference type="GO" id="GO:0005524">
    <property type="term" value="F:ATP binding"/>
    <property type="evidence" value="ECO:0007669"/>
    <property type="project" value="UniProtKB-KW"/>
</dbReference>
<evidence type="ECO:0000259" key="9">
    <source>
        <dbReference type="Pfam" id="PF00294"/>
    </source>
</evidence>
<feature type="domain" description="Carbohydrate kinase PfkB" evidence="9">
    <location>
        <begin position="3"/>
        <end position="289"/>
    </location>
</feature>
<keyword evidence="4 10" id="KW-0418">Kinase</keyword>
<evidence type="ECO:0000256" key="3">
    <source>
        <dbReference type="ARBA" id="ARBA00022741"/>
    </source>
</evidence>
<dbReference type="EC" id="2.7.1.15" evidence="10"/>
<organism evidence="10">
    <name type="scientific">hydrothermal vent metagenome</name>
    <dbReference type="NCBI Taxonomy" id="652676"/>
    <lineage>
        <taxon>unclassified sequences</taxon>
        <taxon>metagenomes</taxon>
        <taxon>ecological metagenomes</taxon>
    </lineage>
</organism>
<evidence type="ECO:0000256" key="4">
    <source>
        <dbReference type="ARBA" id="ARBA00022777"/>
    </source>
</evidence>
<dbReference type="Pfam" id="PF00294">
    <property type="entry name" value="PfkB"/>
    <property type="match status" value="1"/>
</dbReference>
<keyword evidence="6" id="KW-0460">Magnesium</keyword>
<dbReference type="CDD" id="cd01174">
    <property type="entry name" value="ribokinase"/>
    <property type="match status" value="1"/>
</dbReference>
<dbReference type="GO" id="GO:0005829">
    <property type="term" value="C:cytosol"/>
    <property type="evidence" value="ECO:0007669"/>
    <property type="project" value="TreeGrafter"/>
</dbReference>
<keyword evidence="1 10" id="KW-0808">Transferase</keyword>
<evidence type="ECO:0000256" key="7">
    <source>
        <dbReference type="ARBA" id="ARBA00022958"/>
    </source>
</evidence>
<dbReference type="InterPro" id="IPR011611">
    <property type="entry name" value="PfkB_dom"/>
</dbReference>